<dbReference type="OrthoDB" id="9798190at2"/>
<dbReference type="SUPFAM" id="SSF111369">
    <property type="entry name" value="HlyD-like secretion proteins"/>
    <property type="match status" value="1"/>
</dbReference>
<dbReference type="Proteomes" id="UP000248198">
    <property type="component" value="Unassembled WGS sequence"/>
</dbReference>
<feature type="chain" id="PRO_5016401380" evidence="2">
    <location>
        <begin position="25"/>
        <end position="319"/>
    </location>
</feature>
<comment type="caution">
    <text evidence="3">The sequence shown here is derived from an EMBL/GenBank/DDBJ whole genome shotgun (WGS) entry which is preliminary data.</text>
</comment>
<protein>
    <submittedName>
        <fullName evidence="3">HlyD family secretion protein</fullName>
    </submittedName>
</protein>
<name>A0A318UKA8_9SPHI</name>
<dbReference type="GO" id="GO:0005886">
    <property type="term" value="C:plasma membrane"/>
    <property type="evidence" value="ECO:0007669"/>
    <property type="project" value="TreeGrafter"/>
</dbReference>
<dbReference type="InterPro" id="IPR030190">
    <property type="entry name" value="MacA_alpha-hairpin_sf"/>
</dbReference>
<dbReference type="GO" id="GO:1990961">
    <property type="term" value="P:xenobiotic detoxification by transmembrane export across the plasma membrane"/>
    <property type="evidence" value="ECO:0007669"/>
    <property type="project" value="InterPro"/>
</dbReference>
<keyword evidence="4" id="KW-1185">Reference proteome</keyword>
<evidence type="ECO:0000256" key="2">
    <source>
        <dbReference type="SAM" id="SignalP"/>
    </source>
</evidence>
<feature type="coiled-coil region" evidence="1">
    <location>
        <begin position="97"/>
        <end position="124"/>
    </location>
</feature>
<accession>A0A318UKA8</accession>
<gene>
    <name evidence="3" type="ORF">B0O44_101296</name>
</gene>
<dbReference type="AlphaFoldDB" id="A0A318UKA8"/>
<dbReference type="GO" id="GO:1990195">
    <property type="term" value="C:macrolide transmembrane transporter complex"/>
    <property type="evidence" value="ECO:0007669"/>
    <property type="project" value="InterPro"/>
</dbReference>
<dbReference type="EMBL" id="QKLU01000001">
    <property type="protein sequence ID" value="PYF76822.1"/>
    <property type="molecule type" value="Genomic_DNA"/>
</dbReference>
<dbReference type="Gene3D" id="6.10.140.1990">
    <property type="match status" value="1"/>
</dbReference>
<keyword evidence="1" id="KW-0175">Coiled coil</keyword>
<sequence length="319" mass="35217">MKNMINTSLKNILFILFLALSACTKPEKSTEGKIKRETLAFAPKVTGRILKIFVKEGDFVKSGDTLAILDVPEVNAKLSQAKGAVKAAGAQRDMAKHGATENQLKQLRAKKAGITEQFKFAEKSFSRARAMFADSMMTPQAFDEATAKFNGAKAQLTAVNAEYNEAEKGTRPETRMATQGQAEQALGVLQEVNVALSERYIIATNDMQIETISLRVGELATAGFPLFNGYLPNTTYFRFTVPESKIGNYKKGEAIEITVLYNKEKLKGKIQIIKQLTRYADITAAYPNYDIQEAVYEVKIIPEDIPAAEKLLVNSTIIL</sequence>
<organism evidence="3 4">
    <name type="scientific">Pedobacter nutrimenti</name>
    <dbReference type="NCBI Taxonomy" id="1241337"/>
    <lineage>
        <taxon>Bacteria</taxon>
        <taxon>Pseudomonadati</taxon>
        <taxon>Bacteroidota</taxon>
        <taxon>Sphingobacteriia</taxon>
        <taxon>Sphingobacteriales</taxon>
        <taxon>Sphingobacteriaceae</taxon>
        <taxon>Pedobacter</taxon>
    </lineage>
</organism>
<evidence type="ECO:0000313" key="4">
    <source>
        <dbReference type="Proteomes" id="UP000248198"/>
    </source>
</evidence>
<feature type="signal peptide" evidence="2">
    <location>
        <begin position="1"/>
        <end position="24"/>
    </location>
</feature>
<dbReference type="PROSITE" id="PS51257">
    <property type="entry name" value="PROKAR_LIPOPROTEIN"/>
    <property type="match status" value="1"/>
</dbReference>
<dbReference type="Gene3D" id="2.40.50.100">
    <property type="match status" value="1"/>
</dbReference>
<evidence type="ECO:0000256" key="1">
    <source>
        <dbReference type="SAM" id="Coils"/>
    </source>
</evidence>
<dbReference type="PANTHER" id="PTHR30438:SF2">
    <property type="entry name" value="MEMBRANE PROTEIN"/>
    <property type="match status" value="1"/>
</dbReference>
<dbReference type="GO" id="GO:0019898">
    <property type="term" value="C:extrinsic component of membrane"/>
    <property type="evidence" value="ECO:0007669"/>
    <property type="project" value="InterPro"/>
</dbReference>
<reference evidence="3 4" key="1">
    <citation type="submission" date="2018-06" db="EMBL/GenBank/DDBJ databases">
        <title>Genomic Encyclopedia of Archaeal and Bacterial Type Strains, Phase II (KMG-II): from individual species to whole genera.</title>
        <authorList>
            <person name="Goeker M."/>
        </authorList>
    </citation>
    <scope>NUCLEOTIDE SEQUENCE [LARGE SCALE GENOMIC DNA]</scope>
    <source>
        <strain evidence="3 4">DSM 27372</strain>
    </source>
</reference>
<keyword evidence="2" id="KW-0732">Signal</keyword>
<evidence type="ECO:0000313" key="3">
    <source>
        <dbReference type="EMBL" id="PYF76822.1"/>
    </source>
</evidence>
<proteinExistence type="predicted"/>
<dbReference type="PANTHER" id="PTHR30438">
    <property type="entry name" value="36 KDA ANTIGEN-RELATED"/>
    <property type="match status" value="1"/>
</dbReference>
<dbReference type="RefSeq" id="WP_110826926.1">
    <property type="nucleotide sequence ID" value="NZ_QKLU01000001.1"/>
</dbReference>